<sequence>MWLSRLRTVLAVGLTVSSVAAAVVASATPSGAAADPLVDKQWALAQIRAPQAWASSTGAGVVIAVVDTGVDLDHPDLAGKLVPGATFTDCPAGQRPCGDGDWRGPDGVGVASDRHGTHVAGIAAAASANGTGIAGVAPDARIMPVKVLDNAVGVYEDIADGVRWASDHGANVINLSLVGLPDDQVLAFLGLRTRLADAIAYAVARDVAVVAAAGNETLPLCSDPSFTRDVLCVVATDRYEVKALYSDLGVKPDLKVVAAPGGSGLPHCDENVWSLVPRGTGSPRCGQADYDAFSGTSMAAPHVAGVAALLAAQGRTRAQIYDAILRTARLPFLGGVIRGVYTPVYGFGIVDAAAALAASP</sequence>
<name>A0A370HYD0_9NOCA</name>
<dbReference type="GO" id="GO:0004252">
    <property type="term" value="F:serine-type endopeptidase activity"/>
    <property type="evidence" value="ECO:0007669"/>
    <property type="project" value="UniProtKB-UniRule"/>
</dbReference>
<reference evidence="9 10" key="1">
    <citation type="submission" date="2018-07" db="EMBL/GenBank/DDBJ databases">
        <title>Genomic Encyclopedia of Type Strains, Phase IV (KMG-IV): sequencing the most valuable type-strain genomes for metagenomic binning, comparative biology and taxonomic classification.</title>
        <authorList>
            <person name="Goeker M."/>
        </authorList>
    </citation>
    <scope>NUCLEOTIDE SEQUENCE [LARGE SCALE GENOMIC DNA]</scope>
    <source>
        <strain evidence="9 10">DSM 44290</strain>
    </source>
</reference>
<keyword evidence="3 5" id="KW-0378">Hydrolase</keyword>
<dbReference type="InterPro" id="IPR036852">
    <property type="entry name" value="Peptidase_S8/S53_dom_sf"/>
</dbReference>
<dbReference type="STRING" id="1210086.GCA_001613105_05970"/>
<dbReference type="Proteomes" id="UP000254869">
    <property type="component" value="Unassembled WGS sequence"/>
</dbReference>
<feature type="domain" description="Peptidase S8/S53" evidence="8">
    <location>
        <begin position="58"/>
        <end position="328"/>
    </location>
</feature>
<dbReference type="PANTHER" id="PTHR43399:SF4">
    <property type="entry name" value="CELL WALL-ASSOCIATED PROTEASE"/>
    <property type="match status" value="1"/>
</dbReference>
<keyword evidence="4 5" id="KW-0720">Serine protease</keyword>
<comment type="similarity">
    <text evidence="1 5 6">Belongs to the peptidase S8 family.</text>
</comment>
<evidence type="ECO:0000256" key="6">
    <source>
        <dbReference type="RuleBase" id="RU003355"/>
    </source>
</evidence>
<dbReference type="PROSITE" id="PS00138">
    <property type="entry name" value="SUBTILASE_SER"/>
    <property type="match status" value="1"/>
</dbReference>
<evidence type="ECO:0000256" key="3">
    <source>
        <dbReference type="ARBA" id="ARBA00022801"/>
    </source>
</evidence>
<evidence type="ECO:0000256" key="5">
    <source>
        <dbReference type="PROSITE-ProRule" id="PRU01240"/>
    </source>
</evidence>
<evidence type="ECO:0000313" key="10">
    <source>
        <dbReference type="Proteomes" id="UP000254869"/>
    </source>
</evidence>
<accession>A0A370HYD0</accession>
<evidence type="ECO:0000259" key="8">
    <source>
        <dbReference type="Pfam" id="PF00082"/>
    </source>
</evidence>
<feature type="active site" description="Charge relay system" evidence="5">
    <location>
        <position position="115"/>
    </location>
</feature>
<dbReference type="InterPro" id="IPR022398">
    <property type="entry name" value="Peptidase_S8_His-AS"/>
</dbReference>
<dbReference type="Pfam" id="PF00082">
    <property type="entry name" value="Peptidase_S8"/>
    <property type="match status" value="1"/>
</dbReference>
<dbReference type="Gene3D" id="3.40.50.200">
    <property type="entry name" value="Peptidase S8/S53 domain"/>
    <property type="match status" value="1"/>
</dbReference>
<dbReference type="PROSITE" id="PS00136">
    <property type="entry name" value="SUBTILASE_ASP"/>
    <property type="match status" value="1"/>
</dbReference>
<dbReference type="EMBL" id="QQBC01000010">
    <property type="protein sequence ID" value="RDI63469.1"/>
    <property type="molecule type" value="Genomic_DNA"/>
</dbReference>
<evidence type="ECO:0000256" key="1">
    <source>
        <dbReference type="ARBA" id="ARBA00011073"/>
    </source>
</evidence>
<comment type="caution">
    <text evidence="9">The sequence shown here is derived from an EMBL/GenBank/DDBJ whole genome shotgun (WGS) entry which is preliminary data.</text>
</comment>
<dbReference type="SUPFAM" id="SSF52743">
    <property type="entry name" value="Subtilisin-like"/>
    <property type="match status" value="1"/>
</dbReference>
<gene>
    <name evidence="9" type="ORF">DFR76_110166</name>
</gene>
<dbReference type="InterPro" id="IPR023828">
    <property type="entry name" value="Peptidase_S8_Ser-AS"/>
</dbReference>
<dbReference type="PRINTS" id="PR00723">
    <property type="entry name" value="SUBTILISIN"/>
</dbReference>
<dbReference type="GO" id="GO:0006508">
    <property type="term" value="P:proteolysis"/>
    <property type="evidence" value="ECO:0007669"/>
    <property type="project" value="UniProtKB-KW"/>
</dbReference>
<evidence type="ECO:0000256" key="7">
    <source>
        <dbReference type="SAM" id="SignalP"/>
    </source>
</evidence>
<dbReference type="AlphaFoldDB" id="A0A370HYD0"/>
<dbReference type="PROSITE" id="PS00137">
    <property type="entry name" value="SUBTILASE_HIS"/>
    <property type="match status" value="1"/>
</dbReference>
<dbReference type="PANTHER" id="PTHR43399">
    <property type="entry name" value="SUBTILISIN-RELATED"/>
    <property type="match status" value="1"/>
</dbReference>
<dbReference type="InterPro" id="IPR023827">
    <property type="entry name" value="Peptidase_S8_Asp-AS"/>
</dbReference>
<dbReference type="PROSITE" id="PS51892">
    <property type="entry name" value="SUBTILASE"/>
    <property type="match status" value="1"/>
</dbReference>
<dbReference type="RefSeq" id="WP_068004842.1">
    <property type="nucleotide sequence ID" value="NZ_QQBC01000010.1"/>
</dbReference>
<evidence type="ECO:0000313" key="9">
    <source>
        <dbReference type="EMBL" id="RDI63469.1"/>
    </source>
</evidence>
<feature type="active site" description="Charge relay system" evidence="5">
    <location>
        <position position="67"/>
    </location>
</feature>
<protein>
    <submittedName>
        <fullName evidence="9">Subtilase family protein</fullName>
    </submittedName>
</protein>
<keyword evidence="2 5" id="KW-0645">Protease</keyword>
<proteinExistence type="inferred from homology"/>
<feature type="chain" id="PRO_5039553780" evidence="7">
    <location>
        <begin position="22"/>
        <end position="360"/>
    </location>
</feature>
<organism evidence="9 10">
    <name type="scientific">Nocardia pseudobrasiliensis</name>
    <dbReference type="NCBI Taxonomy" id="45979"/>
    <lineage>
        <taxon>Bacteria</taxon>
        <taxon>Bacillati</taxon>
        <taxon>Actinomycetota</taxon>
        <taxon>Actinomycetes</taxon>
        <taxon>Mycobacteriales</taxon>
        <taxon>Nocardiaceae</taxon>
        <taxon>Nocardia</taxon>
    </lineage>
</organism>
<feature type="signal peptide" evidence="7">
    <location>
        <begin position="1"/>
        <end position="21"/>
    </location>
</feature>
<dbReference type="InterPro" id="IPR000209">
    <property type="entry name" value="Peptidase_S8/S53_dom"/>
</dbReference>
<dbReference type="InterPro" id="IPR015500">
    <property type="entry name" value="Peptidase_S8_subtilisin-rel"/>
</dbReference>
<evidence type="ECO:0000256" key="4">
    <source>
        <dbReference type="ARBA" id="ARBA00022825"/>
    </source>
</evidence>
<evidence type="ECO:0000256" key="2">
    <source>
        <dbReference type="ARBA" id="ARBA00022670"/>
    </source>
</evidence>
<keyword evidence="7" id="KW-0732">Signal</keyword>
<keyword evidence="10" id="KW-1185">Reference proteome</keyword>
<dbReference type="InterPro" id="IPR051048">
    <property type="entry name" value="Peptidase_S8/S53_subtilisin"/>
</dbReference>
<feature type="active site" description="Charge relay system" evidence="5">
    <location>
        <position position="297"/>
    </location>
</feature>